<comment type="caution">
    <text evidence="2">The sequence shown here is derived from an EMBL/GenBank/DDBJ whole genome shotgun (WGS) entry which is preliminary data.</text>
</comment>
<evidence type="ECO:0000313" key="3">
    <source>
        <dbReference type="Proteomes" id="UP000034291"/>
    </source>
</evidence>
<name>A0A0F8V060_9EURO</name>
<dbReference type="AlphaFoldDB" id="A0A0F8V060"/>
<dbReference type="EMBL" id="JZBS01000825">
    <property type="protein sequence ID" value="KKK25129.1"/>
    <property type="molecule type" value="Genomic_DNA"/>
</dbReference>
<sequence>MPRWGRPPGAQLGRQARRRGGPWVDSDPRVEEIESDAGDQFGSRDDRTLYARQLASLHMDGGNGWRRFVAEQDGHANALAPVNGVDGMDYDMYEDTDNTVAYAIQLAMKDKEEWLVDKALERIRRAQFDGQKNVRLSKRELEALERKRLQSNGMRETERKNVSPRHSKTMGNANGMTGTTSVRRTVASMSPNAPAPPYPLSDTGSAYGTWARATGSSIGNQNSKSSQSPTTTMLRAPLQPPFTPERHHAGALNRPPPFFVPPGYSRPYPEDYQQMPSYQAPLSHEQVSHPTNSPIDPTRGSPVRPGQSPYVSNFPSVFDERQPPSLQASRAPSIRDRGSATPEPPPSRGEGSKKGSPTNSGDVVHVVEVAEHKVPSTPTRAATSRGSRQRSSR</sequence>
<evidence type="ECO:0000256" key="1">
    <source>
        <dbReference type="SAM" id="MobiDB-lite"/>
    </source>
</evidence>
<keyword evidence="3" id="KW-1185">Reference proteome</keyword>
<feature type="region of interest" description="Disordered" evidence="1">
    <location>
        <begin position="150"/>
        <end position="178"/>
    </location>
</feature>
<feature type="compositionally biased region" description="Polar residues" evidence="1">
    <location>
        <begin position="214"/>
        <end position="233"/>
    </location>
</feature>
<evidence type="ECO:0008006" key="4">
    <source>
        <dbReference type="Google" id="ProtNLM"/>
    </source>
</evidence>
<feature type="region of interest" description="Disordered" evidence="1">
    <location>
        <begin position="1"/>
        <end position="44"/>
    </location>
</feature>
<organism evidence="2 3">
    <name type="scientific">Aspergillus rambellii</name>
    <dbReference type="NCBI Taxonomy" id="308745"/>
    <lineage>
        <taxon>Eukaryota</taxon>
        <taxon>Fungi</taxon>
        <taxon>Dikarya</taxon>
        <taxon>Ascomycota</taxon>
        <taxon>Pezizomycotina</taxon>
        <taxon>Eurotiomycetes</taxon>
        <taxon>Eurotiomycetidae</taxon>
        <taxon>Eurotiales</taxon>
        <taxon>Aspergillaceae</taxon>
        <taxon>Aspergillus</taxon>
        <taxon>Aspergillus subgen. Nidulantes</taxon>
    </lineage>
</organism>
<feature type="compositionally biased region" description="Low complexity" evidence="1">
    <location>
        <begin position="169"/>
        <end position="178"/>
    </location>
</feature>
<feature type="compositionally biased region" description="Polar residues" evidence="1">
    <location>
        <begin position="376"/>
        <end position="386"/>
    </location>
</feature>
<accession>A0A0F8V060</accession>
<proteinExistence type="predicted"/>
<evidence type="ECO:0000313" key="2">
    <source>
        <dbReference type="EMBL" id="KKK25129.1"/>
    </source>
</evidence>
<dbReference type="STRING" id="308745.A0A0F8V060"/>
<dbReference type="OrthoDB" id="63113at2759"/>
<feature type="region of interest" description="Disordered" evidence="1">
    <location>
        <begin position="211"/>
        <end position="393"/>
    </location>
</feature>
<dbReference type="Proteomes" id="UP000034291">
    <property type="component" value="Unassembled WGS sequence"/>
</dbReference>
<protein>
    <recommendedName>
        <fullName evidence="4">Prenylated Rab acceptor 1</fullName>
    </recommendedName>
</protein>
<reference evidence="2 3" key="1">
    <citation type="submission" date="2015-02" db="EMBL/GenBank/DDBJ databases">
        <title>Draft Genome Sequences of Two Closely-Related Aflatoxigenic Aspergillus Species Obtained from the Cote d'Ivoire.</title>
        <authorList>
            <person name="Moore G.G."/>
            <person name="Beltz S.B."/>
            <person name="Mack B.M."/>
        </authorList>
    </citation>
    <scope>NUCLEOTIDE SEQUENCE [LARGE SCALE GENOMIC DNA]</scope>
    <source>
        <strain evidence="2 3">SRRC1468</strain>
    </source>
</reference>
<gene>
    <name evidence="2" type="ORF">ARAM_003476</name>
</gene>